<name>A0A4R5DJU3_9ACTN</name>
<keyword evidence="1" id="KW-0732">Signal</keyword>
<evidence type="ECO:0008006" key="4">
    <source>
        <dbReference type="Google" id="ProtNLM"/>
    </source>
</evidence>
<dbReference type="PROSITE" id="PS51257">
    <property type="entry name" value="PROKAR_LIPOPROTEIN"/>
    <property type="match status" value="1"/>
</dbReference>
<feature type="chain" id="PRO_5039444434" description="Secreted protein" evidence="1">
    <location>
        <begin position="17"/>
        <end position="166"/>
    </location>
</feature>
<comment type="caution">
    <text evidence="2">The sequence shown here is derived from an EMBL/GenBank/DDBJ whole genome shotgun (WGS) entry which is preliminary data.</text>
</comment>
<dbReference type="Proteomes" id="UP000294739">
    <property type="component" value="Unassembled WGS sequence"/>
</dbReference>
<proteinExistence type="predicted"/>
<protein>
    <recommendedName>
        <fullName evidence="4">Secreted protein</fullName>
    </recommendedName>
</protein>
<accession>A0A4R5DJU3</accession>
<dbReference type="InParanoid" id="A0A4R5DJU3"/>
<sequence length="166" mass="17603">MKNVLRGALVAGVAFAACVGFGASASAAESDRVDVPGTEALPEVDILNNACVLPWFWQGPINFLVENQDGSYSACNGAAEDAEGSSIADNACILPWFWQGPFNILLGNQSGEYEACNGSEEIPAEMQEKLTELLPEGVTPDELTEQELLDLLGMLPEGTQVLPQSN</sequence>
<organism evidence="2 3">
    <name type="scientific">Jiangella asiatica</name>
    <dbReference type="NCBI Taxonomy" id="2530372"/>
    <lineage>
        <taxon>Bacteria</taxon>
        <taxon>Bacillati</taxon>
        <taxon>Actinomycetota</taxon>
        <taxon>Actinomycetes</taxon>
        <taxon>Jiangellales</taxon>
        <taxon>Jiangellaceae</taxon>
        <taxon>Jiangella</taxon>
    </lineage>
</organism>
<dbReference type="OrthoDB" id="5186087at2"/>
<evidence type="ECO:0000313" key="3">
    <source>
        <dbReference type="Proteomes" id="UP000294739"/>
    </source>
</evidence>
<evidence type="ECO:0000313" key="2">
    <source>
        <dbReference type="EMBL" id="TDE10863.1"/>
    </source>
</evidence>
<keyword evidence="3" id="KW-1185">Reference proteome</keyword>
<feature type="signal peptide" evidence="1">
    <location>
        <begin position="1"/>
        <end position="16"/>
    </location>
</feature>
<dbReference type="EMBL" id="SMKZ01000012">
    <property type="protein sequence ID" value="TDE10863.1"/>
    <property type="molecule type" value="Genomic_DNA"/>
</dbReference>
<evidence type="ECO:0000256" key="1">
    <source>
        <dbReference type="SAM" id="SignalP"/>
    </source>
</evidence>
<dbReference type="RefSeq" id="WP_131894038.1">
    <property type="nucleotide sequence ID" value="NZ_SMKZ01000012.1"/>
</dbReference>
<reference evidence="2 3" key="1">
    <citation type="submission" date="2019-03" db="EMBL/GenBank/DDBJ databases">
        <title>Draft genome sequences of novel Actinobacteria.</title>
        <authorList>
            <person name="Sahin N."/>
            <person name="Ay H."/>
            <person name="Saygin H."/>
        </authorList>
    </citation>
    <scope>NUCLEOTIDE SEQUENCE [LARGE SCALE GENOMIC DNA]</scope>
    <source>
        <strain evidence="2 3">5K138</strain>
    </source>
</reference>
<dbReference type="AlphaFoldDB" id="A0A4R5DJU3"/>
<gene>
    <name evidence="2" type="ORF">E1269_10255</name>
</gene>